<dbReference type="NCBIfam" id="TIGR01549">
    <property type="entry name" value="HAD-SF-IA-v1"/>
    <property type="match status" value="1"/>
</dbReference>
<evidence type="ECO:0000256" key="2">
    <source>
        <dbReference type="ARBA" id="ARBA00004818"/>
    </source>
</evidence>
<dbReference type="PANTHER" id="PTHR43434:SF1">
    <property type="entry name" value="PHOSPHOGLYCOLATE PHOSPHATASE"/>
    <property type="match status" value="1"/>
</dbReference>
<evidence type="ECO:0000256" key="3">
    <source>
        <dbReference type="ARBA" id="ARBA00006171"/>
    </source>
</evidence>
<dbReference type="EC" id="3.1.3.18" evidence="4"/>
<dbReference type="Proteomes" id="UP001595632">
    <property type="component" value="Unassembled WGS sequence"/>
</dbReference>
<dbReference type="InterPro" id="IPR023198">
    <property type="entry name" value="PGP-like_dom2"/>
</dbReference>
<dbReference type="InterPro" id="IPR050155">
    <property type="entry name" value="HAD-like_hydrolase_sf"/>
</dbReference>
<sequence length="220" mass="24290">MSAVIFDLDGTLIDATKDIHLCATRMLEAEGLPPLPEETVKSFVGNGLAQLINHCIAAQGLEPTRERHDRMYAEFHRHYETAVHNTTVYPGVFEALDRLKADGYRLALCTNKPETPARAVTAHLGLDRYFDAWAFGDGPYPRKPDAAAARHVIDQLPARRFLFVGDSAVDAGTARNAKLPFALYSEGFRKEPIEQLTHAAVFSDYADLPGIAAKFAPRPE</sequence>
<keyword evidence="5" id="KW-0378">Hydrolase</keyword>
<keyword evidence="6" id="KW-1185">Reference proteome</keyword>
<dbReference type="Pfam" id="PF13419">
    <property type="entry name" value="HAD_2"/>
    <property type="match status" value="1"/>
</dbReference>
<dbReference type="PANTHER" id="PTHR43434">
    <property type="entry name" value="PHOSPHOGLYCOLATE PHOSPHATASE"/>
    <property type="match status" value="1"/>
</dbReference>
<dbReference type="SFLD" id="SFLDG01129">
    <property type="entry name" value="C1.5:_HAD__Beta-PGM__Phosphata"/>
    <property type="match status" value="1"/>
</dbReference>
<evidence type="ECO:0000313" key="5">
    <source>
        <dbReference type="EMBL" id="MFC3144788.1"/>
    </source>
</evidence>
<dbReference type="InterPro" id="IPR006439">
    <property type="entry name" value="HAD-SF_hydro_IA"/>
</dbReference>
<dbReference type="InterPro" id="IPR041492">
    <property type="entry name" value="HAD_2"/>
</dbReference>
<evidence type="ECO:0000256" key="4">
    <source>
        <dbReference type="ARBA" id="ARBA00013078"/>
    </source>
</evidence>
<organism evidence="5 6">
    <name type="scientific">Psychromarinibacter halotolerans</name>
    <dbReference type="NCBI Taxonomy" id="1775175"/>
    <lineage>
        <taxon>Bacteria</taxon>
        <taxon>Pseudomonadati</taxon>
        <taxon>Pseudomonadota</taxon>
        <taxon>Alphaproteobacteria</taxon>
        <taxon>Rhodobacterales</taxon>
        <taxon>Paracoccaceae</taxon>
        <taxon>Psychromarinibacter</taxon>
    </lineage>
</organism>
<dbReference type="Gene3D" id="3.40.50.1000">
    <property type="entry name" value="HAD superfamily/HAD-like"/>
    <property type="match status" value="1"/>
</dbReference>
<evidence type="ECO:0000313" key="6">
    <source>
        <dbReference type="Proteomes" id="UP001595632"/>
    </source>
</evidence>
<proteinExistence type="inferred from homology"/>
<comment type="catalytic activity">
    <reaction evidence="1">
        <text>2-phosphoglycolate + H2O = glycolate + phosphate</text>
        <dbReference type="Rhea" id="RHEA:14369"/>
        <dbReference type="ChEBI" id="CHEBI:15377"/>
        <dbReference type="ChEBI" id="CHEBI:29805"/>
        <dbReference type="ChEBI" id="CHEBI:43474"/>
        <dbReference type="ChEBI" id="CHEBI:58033"/>
        <dbReference type="EC" id="3.1.3.18"/>
    </reaction>
</comment>
<comment type="similarity">
    <text evidence="3">Belongs to the HAD-like hydrolase superfamily. CbbY/CbbZ/Gph/YieH family.</text>
</comment>
<accession>A0ABV7GWY0</accession>
<gene>
    <name evidence="5" type="ORF">ACFOGP_18855</name>
</gene>
<reference evidence="6" key="1">
    <citation type="journal article" date="2019" name="Int. J. Syst. Evol. Microbiol.">
        <title>The Global Catalogue of Microorganisms (GCM) 10K type strain sequencing project: providing services to taxonomists for standard genome sequencing and annotation.</title>
        <authorList>
            <consortium name="The Broad Institute Genomics Platform"/>
            <consortium name="The Broad Institute Genome Sequencing Center for Infectious Disease"/>
            <person name="Wu L."/>
            <person name="Ma J."/>
        </authorList>
    </citation>
    <scope>NUCLEOTIDE SEQUENCE [LARGE SCALE GENOMIC DNA]</scope>
    <source>
        <strain evidence="6">KCTC 52366</strain>
    </source>
</reference>
<name>A0ABV7GWY0_9RHOB</name>
<dbReference type="SUPFAM" id="SSF56784">
    <property type="entry name" value="HAD-like"/>
    <property type="match status" value="1"/>
</dbReference>
<dbReference type="SFLD" id="SFLDS00003">
    <property type="entry name" value="Haloacid_Dehalogenase"/>
    <property type="match status" value="1"/>
</dbReference>
<dbReference type="InterPro" id="IPR036412">
    <property type="entry name" value="HAD-like_sf"/>
</dbReference>
<dbReference type="RefSeq" id="WP_275634357.1">
    <property type="nucleotide sequence ID" value="NZ_JARGYD010000009.1"/>
</dbReference>
<comment type="pathway">
    <text evidence="2">Organic acid metabolism; glycolate biosynthesis; glycolate from 2-phosphoglycolate: step 1/1.</text>
</comment>
<dbReference type="GO" id="GO:0016787">
    <property type="term" value="F:hydrolase activity"/>
    <property type="evidence" value="ECO:0007669"/>
    <property type="project" value="UniProtKB-KW"/>
</dbReference>
<comment type="caution">
    <text evidence="5">The sequence shown here is derived from an EMBL/GenBank/DDBJ whole genome shotgun (WGS) entry which is preliminary data.</text>
</comment>
<dbReference type="InterPro" id="IPR023214">
    <property type="entry name" value="HAD_sf"/>
</dbReference>
<dbReference type="EMBL" id="JBHRTB010000010">
    <property type="protein sequence ID" value="MFC3144788.1"/>
    <property type="molecule type" value="Genomic_DNA"/>
</dbReference>
<evidence type="ECO:0000256" key="1">
    <source>
        <dbReference type="ARBA" id="ARBA00000830"/>
    </source>
</evidence>
<protein>
    <recommendedName>
        <fullName evidence="4">phosphoglycolate phosphatase</fullName>
        <ecNumber evidence="4">3.1.3.18</ecNumber>
    </recommendedName>
</protein>
<dbReference type="Gene3D" id="1.10.150.240">
    <property type="entry name" value="Putative phosphatase, domain 2"/>
    <property type="match status" value="1"/>
</dbReference>